<sequence>MAKIKSLGFGYIPDETKQHFLVVIPAKQNADVMVYERFVWDDTEEQVSELSENNCRLKVIISYNKWKLVQTALEREFNKTLKYNSKIVGKFTKGQIPVERLLGKEMMLLLWGIEKCDPSVIETATRNWLGLSREERWWMFTMTNANTGGAFDGDIGWRVAVRYALAENPIKENNVQGNLAEVLYSMTQ</sequence>
<keyword evidence="2" id="KW-1185">Reference proteome</keyword>
<name>A0A6P1TPW5_9FIRM</name>
<dbReference type="KEGG" id="anr:Ana3638_23010"/>
<dbReference type="Proteomes" id="UP000464314">
    <property type="component" value="Chromosome"/>
</dbReference>
<evidence type="ECO:0000313" key="2">
    <source>
        <dbReference type="Proteomes" id="UP000464314"/>
    </source>
</evidence>
<proteinExistence type="predicted"/>
<organism evidence="1 2">
    <name type="scientific">Anaerocolumna sedimenticola</name>
    <dbReference type="NCBI Taxonomy" id="2696063"/>
    <lineage>
        <taxon>Bacteria</taxon>
        <taxon>Bacillati</taxon>
        <taxon>Bacillota</taxon>
        <taxon>Clostridia</taxon>
        <taxon>Lachnospirales</taxon>
        <taxon>Lachnospiraceae</taxon>
        <taxon>Anaerocolumna</taxon>
    </lineage>
</organism>
<dbReference type="RefSeq" id="WP_161840112.1">
    <property type="nucleotide sequence ID" value="NZ_CP048000.1"/>
</dbReference>
<reference evidence="1 2" key="1">
    <citation type="submission" date="2020-01" db="EMBL/GenBank/DDBJ databases">
        <title>Genome analysis of Anaerocolumna sp. CBA3638.</title>
        <authorList>
            <person name="Kim J."/>
            <person name="Roh S.W."/>
        </authorList>
    </citation>
    <scope>NUCLEOTIDE SEQUENCE [LARGE SCALE GENOMIC DNA]</scope>
    <source>
        <strain evidence="1 2">CBA3638</strain>
    </source>
</reference>
<protein>
    <submittedName>
        <fullName evidence="1">DUF3780 domain-containing protein</fullName>
    </submittedName>
</protein>
<dbReference type="InterPro" id="IPR024220">
    <property type="entry name" value="DUF3780"/>
</dbReference>
<evidence type="ECO:0000313" key="1">
    <source>
        <dbReference type="EMBL" id="QHQ63290.1"/>
    </source>
</evidence>
<dbReference type="EMBL" id="CP048000">
    <property type="protein sequence ID" value="QHQ63290.1"/>
    <property type="molecule type" value="Genomic_DNA"/>
</dbReference>
<gene>
    <name evidence="1" type="ORF">Ana3638_23010</name>
</gene>
<accession>A0A6P1TPW5</accession>
<dbReference type="AlphaFoldDB" id="A0A6P1TPW5"/>
<dbReference type="Pfam" id="PF12635">
    <property type="entry name" value="DUF3780"/>
    <property type="match status" value="1"/>
</dbReference>